<evidence type="ECO:0000313" key="2">
    <source>
        <dbReference type="Proteomes" id="UP001360953"/>
    </source>
</evidence>
<evidence type="ECO:0000313" key="1">
    <source>
        <dbReference type="EMBL" id="KAK7538658.1"/>
    </source>
</evidence>
<dbReference type="Proteomes" id="UP001360953">
    <property type="component" value="Unassembled WGS sequence"/>
</dbReference>
<evidence type="ECO:0008006" key="3">
    <source>
        <dbReference type="Google" id="ProtNLM"/>
    </source>
</evidence>
<proteinExistence type="predicted"/>
<gene>
    <name evidence="1" type="ORF">J3D65DRAFT_602646</name>
</gene>
<keyword evidence="2" id="KW-1185">Reference proteome</keyword>
<comment type="caution">
    <text evidence="1">The sequence shown here is derived from an EMBL/GenBank/DDBJ whole genome shotgun (WGS) entry which is preliminary data.</text>
</comment>
<name>A0ABR1LU00_9PEZI</name>
<reference evidence="1 2" key="1">
    <citation type="submission" date="2024-04" db="EMBL/GenBank/DDBJ databases">
        <title>Phyllosticta paracitricarpa is synonymous to the EU quarantine fungus P. citricarpa based on phylogenomic analyses.</title>
        <authorList>
            <consortium name="Lawrence Berkeley National Laboratory"/>
            <person name="Van ingen-buijs V.A."/>
            <person name="Van westerhoven A.C."/>
            <person name="Haridas S."/>
            <person name="Skiadas P."/>
            <person name="Martin F."/>
            <person name="Groenewald J.Z."/>
            <person name="Crous P.W."/>
            <person name="Seidl M.F."/>
        </authorList>
    </citation>
    <scope>NUCLEOTIDE SEQUENCE [LARGE SCALE GENOMIC DNA]</scope>
    <source>
        <strain evidence="1 2">CPC 17464</strain>
    </source>
</reference>
<organism evidence="1 2">
    <name type="scientific">Phyllosticta citribraziliensis</name>
    <dbReference type="NCBI Taxonomy" id="989973"/>
    <lineage>
        <taxon>Eukaryota</taxon>
        <taxon>Fungi</taxon>
        <taxon>Dikarya</taxon>
        <taxon>Ascomycota</taxon>
        <taxon>Pezizomycotina</taxon>
        <taxon>Dothideomycetes</taxon>
        <taxon>Dothideomycetes incertae sedis</taxon>
        <taxon>Botryosphaeriales</taxon>
        <taxon>Phyllostictaceae</taxon>
        <taxon>Phyllosticta</taxon>
    </lineage>
</organism>
<dbReference type="EMBL" id="JBBPEH010000005">
    <property type="protein sequence ID" value="KAK7538658.1"/>
    <property type="molecule type" value="Genomic_DNA"/>
</dbReference>
<dbReference type="RefSeq" id="XP_066656345.1">
    <property type="nucleotide sequence ID" value="XM_066798137.1"/>
</dbReference>
<protein>
    <recommendedName>
        <fullName evidence="3">Ankyrin repeat protein</fullName>
    </recommendedName>
</protein>
<dbReference type="GeneID" id="92031043"/>
<accession>A0ABR1LU00</accession>
<sequence length="391" mass="44290">MSSQLSPHDLALKATCSAKRPHLKAVDNERAARDIASSALKGLKNAAKALSVDIETFHAAKMYGDPLAKGFIASAAHYAHFLILDPYNQLRSQLEKYRRNDKTLSKRMDEMRLAITLLGDSLQSLIDRGATVKKFDVYPPEGGSQVPTACPFELLHRLLCDSPVMREALATGTDTETLLSLEFRKVFRPYLGGIQERSPAGCPNMVFATIHRSPKAVQVVFGGNEVAWPNVETCPEIWAITKAARDYQLSAYIPIAQQAFNALERRELFRMRERKDDINELNQKAILFQERTDAIKWLRQHPTHLGPKSLSQRGLAMRPPTWQRRPPCYLCEAMMSWGPVYDFYKDKETWKSNIVRFSWEKRGGRPHCCAEAIVRLQCMNLNLKAGLSMNK</sequence>